<proteinExistence type="predicted"/>
<organism evidence="1 2">
    <name type="scientific">Tissierella carlieri</name>
    <dbReference type="NCBI Taxonomy" id="689904"/>
    <lineage>
        <taxon>Bacteria</taxon>
        <taxon>Bacillati</taxon>
        <taxon>Bacillota</taxon>
        <taxon>Tissierellia</taxon>
        <taxon>Tissierellales</taxon>
        <taxon>Tissierellaceae</taxon>
        <taxon>Tissierella</taxon>
    </lineage>
</organism>
<keyword evidence="2" id="KW-1185">Reference proteome</keyword>
<comment type="caution">
    <text evidence="1">The sequence shown here is derived from an EMBL/GenBank/DDBJ whole genome shotgun (WGS) entry which is preliminary data.</text>
</comment>
<reference evidence="1 2" key="1">
    <citation type="submission" date="2022-06" db="EMBL/GenBank/DDBJ databases">
        <title>Isolation of gut microbiota from human fecal samples.</title>
        <authorList>
            <person name="Pamer E.G."/>
            <person name="Barat B."/>
            <person name="Waligurski E."/>
            <person name="Medina S."/>
            <person name="Paddock L."/>
            <person name="Mostad J."/>
        </authorList>
    </citation>
    <scope>NUCLEOTIDE SEQUENCE [LARGE SCALE GENOMIC DNA]</scope>
    <source>
        <strain evidence="1 2">DFI.7.95</strain>
    </source>
</reference>
<dbReference type="InterPro" id="IPR032560">
    <property type="entry name" value="DUF4932"/>
</dbReference>
<name>A0ABT1S8W7_9FIRM</name>
<sequence>MNRNFVVSLILLFILIAIIATGCNQAETSIARDISLMEPITESKNSINVSVDPRIELLSIVQVLSNYNKIDDSLITEWDFEYKDKIIEKFSQYRNHKAVKQFKKMSNLGFSYDAPPGLMLFMDKNFNVREDVELTEYIIGRAGGENNINELFESLKEFCIDTNFIDFFNDNNNYYDRIINSTLELIPSDSNIIEDLEEYYGMKQKSYNVVLVSLYGKGAFGPNIDTKEDDTEIYSVLGCIGIDTMDLPMFGDLGFFTGLQQHEFSHSFINPITDKNHNLAYSYEELFIPIKDKMRSMAYTNWGTCLNEHIIRALTSRFAYHEDNLDGIKVLEMEKETGFIYVEALFNKLEEYENNRDKYSTIEDFYPELLKSLDEFMDKN</sequence>
<protein>
    <submittedName>
        <fullName evidence="1">DUF4932 domain-containing protein</fullName>
    </submittedName>
</protein>
<accession>A0ABT1S8W7</accession>
<dbReference type="Proteomes" id="UP001524478">
    <property type="component" value="Unassembled WGS sequence"/>
</dbReference>
<dbReference type="Pfam" id="PF16286">
    <property type="entry name" value="DUF4932"/>
    <property type="match status" value="1"/>
</dbReference>
<evidence type="ECO:0000313" key="1">
    <source>
        <dbReference type="EMBL" id="MCQ4922916.1"/>
    </source>
</evidence>
<evidence type="ECO:0000313" key="2">
    <source>
        <dbReference type="Proteomes" id="UP001524478"/>
    </source>
</evidence>
<dbReference type="EMBL" id="JANGAC010000004">
    <property type="protein sequence ID" value="MCQ4922916.1"/>
    <property type="molecule type" value="Genomic_DNA"/>
</dbReference>
<dbReference type="PROSITE" id="PS51257">
    <property type="entry name" value="PROKAR_LIPOPROTEIN"/>
    <property type="match status" value="1"/>
</dbReference>
<gene>
    <name evidence="1" type="ORF">NE686_07465</name>
</gene>
<dbReference type="RefSeq" id="WP_256310996.1">
    <property type="nucleotide sequence ID" value="NZ_JANGAC010000004.1"/>
</dbReference>